<name>A0ABQ6FLG0_9CHLR</name>
<feature type="compositionally biased region" description="Basic and acidic residues" evidence="1">
    <location>
        <begin position="46"/>
        <end position="55"/>
    </location>
</feature>
<reference evidence="2 3" key="1">
    <citation type="submission" date="2023-02" db="EMBL/GenBank/DDBJ databases">
        <title>Dictyobacter halimunensis sp. nov., a new member of the class Ktedonobacteria from forest soil in a geothermal area.</title>
        <authorList>
            <person name="Rachmania M.K."/>
            <person name="Ningsih F."/>
            <person name="Sakai Y."/>
            <person name="Yabe S."/>
            <person name="Yokota A."/>
            <person name="Sjamsuridzal W."/>
        </authorList>
    </citation>
    <scope>NUCLEOTIDE SEQUENCE [LARGE SCALE GENOMIC DNA]</scope>
    <source>
        <strain evidence="2 3">S3.2.2.5</strain>
    </source>
</reference>
<proteinExistence type="predicted"/>
<evidence type="ECO:0000256" key="1">
    <source>
        <dbReference type="SAM" id="MobiDB-lite"/>
    </source>
</evidence>
<dbReference type="EMBL" id="BSRI01000001">
    <property type="protein sequence ID" value="GLV53220.1"/>
    <property type="molecule type" value="Genomic_DNA"/>
</dbReference>
<dbReference type="Proteomes" id="UP001344906">
    <property type="component" value="Unassembled WGS sequence"/>
</dbReference>
<feature type="region of interest" description="Disordered" evidence="1">
    <location>
        <begin position="30"/>
        <end position="56"/>
    </location>
</feature>
<sequence length="108" mass="12518">MGKSLLVLRLVRLMQEDMANTELPEDILERDERCKKKGSTQQDAATEERRAEGERPAAPILVGTRVWMRYEGTIGHLSQIWLVRSRRMLWICQQVRRTARYLHVVAGG</sequence>
<accession>A0ABQ6FLG0</accession>
<gene>
    <name evidence="2" type="ORF">KDH_00750</name>
</gene>
<evidence type="ECO:0000313" key="2">
    <source>
        <dbReference type="EMBL" id="GLV53220.1"/>
    </source>
</evidence>
<keyword evidence="3" id="KW-1185">Reference proteome</keyword>
<organism evidence="2 3">
    <name type="scientific">Dictyobacter halimunensis</name>
    <dbReference type="NCBI Taxonomy" id="3026934"/>
    <lineage>
        <taxon>Bacteria</taxon>
        <taxon>Bacillati</taxon>
        <taxon>Chloroflexota</taxon>
        <taxon>Ktedonobacteria</taxon>
        <taxon>Ktedonobacterales</taxon>
        <taxon>Dictyobacteraceae</taxon>
        <taxon>Dictyobacter</taxon>
    </lineage>
</organism>
<comment type="caution">
    <text evidence="2">The sequence shown here is derived from an EMBL/GenBank/DDBJ whole genome shotgun (WGS) entry which is preliminary data.</text>
</comment>
<evidence type="ECO:0000313" key="3">
    <source>
        <dbReference type="Proteomes" id="UP001344906"/>
    </source>
</evidence>
<protein>
    <submittedName>
        <fullName evidence="2">Uncharacterized protein</fullName>
    </submittedName>
</protein>